<feature type="compositionally biased region" description="Low complexity" evidence="1">
    <location>
        <begin position="38"/>
        <end position="51"/>
    </location>
</feature>
<feature type="compositionally biased region" description="Polar residues" evidence="1">
    <location>
        <begin position="63"/>
        <end position="74"/>
    </location>
</feature>
<dbReference type="Proteomes" id="UP000799118">
    <property type="component" value="Unassembled WGS sequence"/>
</dbReference>
<protein>
    <submittedName>
        <fullName evidence="2">Uncharacterized protein</fullName>
    </submittedName>
</protein>
<feature type="compositionally biased region" description="Low complexity" evidence="1">
    <location>
        <begin position="97"/>
        <end position="111"/>
    </location>
</feature>
<proteinExistence type="predicted"/>
<reference evidence="2" key="1">
    <citation type="journal article" date="2019" name="Environ. Microbiol.">
        <title>Fungal ecological strategies reflected in gene transcription - a case study of two litter decomposers.</title>
        <authorList>
            <person name="Barbi F."/>
            <person name="Kohler A."/>
            <person name="Barry K."/>
            <person name="Baskaran P."/>
            <person name="Daum C."/>
            <person name="Fauchery L."/>
            <person name="Ihrmark K."/>
            <person name="Kuo A."/>
            <person name="LaButti K."/>
            <person name="Lipzen A."/>
            <person name="Morin E."/>
            <person name="Grigoriev I.V."/>
            <person name="Henrissat B."/>
            <person name="Lindahl B."/>
            <person name="Martin F."/>
        </authorList>
    </citation>
    <scope>NUCLEOTIDE SEQUENCE</scope>
    <source>
        <strain evidence="2">JB14</strain>
    </source>
</reference>
<feature type="compositionally biased region" description="Basic and acidic residues" evidence="1">
    <location>
        <begin position="230"/>
        <end position="240"/>
    </location>
</feature>
<sequence length="486" mass="54309">MQPGPAPPGPTIVVPGAQGSGFLPGHPLTHQQPVIVARSRSGSRSSRSSRSPSRRHTPPPQIIHTTGQPTQSVPTMIPMPIAPSGPQQPVIIGSSQRGRSPVIIGRSSGSRSRSHSSRRHHSPQGAPVVITGQPGYQPGYSHPGTHRTYRSGSRSRSPRSRSSRRSRSPRYAPHPSEYYEGSRHPSRHTSHRSPPMVIPVSGSRRSRSPPTRIGTSYRGDSPRRRHRSRRSDSYERDRSRSRSRSPTRRSRRSRRDRGRRSRSESDSRSPSSERESRRLRRRSPRRDYERPPPHIPSDYGTEYGPVPPGTGYVGSHAPSRMHTRAGSVEETHISLKEKKVGVKVHHTTVLVLVPNIPLELVRIDLPAWMKGMELGLLAILLVLVRIDLQAKNGMQEKIGQRVIPLELVHSDLPAWKEMQGKVGRRIIVLVLVRIDLQAKNGMQEKIGQRAIPLELVHSDLLAWKEMQGKDGRRTIALVLVHNPLHL</sequence>
<name>A0A6A4I4S6_9AGAR</name>
<dbReference type="EMBL" id="ML769408">
    <property type="protein sequence ID" value="KAE9405526.1"/>
    <property type="molecule type" value="Genomic_DNA"/>
</dbReference>
<feature type="compositionally biased region" description="Low complexity" evidence="1">
    <location>
        <begin position="299"/>
        <end position="314"/>
    </location>
</feature>
<keyword evidence="3" id="KW-1185">Reference proteome</keyword>
<feature type="compositionally biased region" description="Low complexity" evidence="1">
    <location>
        <begin position="192"/>
        <end position="219"/>
    </location>
</feature>
<feature type="compositionally biased region" description="Basic residues" evidence="1">
    <location>
        <begin position="241"/>
        <end position="260"/>
    </location>
</feature>
<evidence type="ECO:0000313" key="2">
    <source>
        <dbReference type="EMBL" id="KAE9405526.1"/>
    </source>
</evidence>
<feature type="compositionally biased region" description="Pro residues" evidence="1">
    <location>
        <begin position="1"/>
        <end position="10"/>
    </location>
</feature>
<evidence type="ECO:0000256" key="1">
    <source>
        <dbReference type="SAM" id="MobiDB-lite"/>
    </source>
</evidence>
<feature type="compositionally biased region" description="Basic residues" evidence="1">
    <location>
        <begin position="112"/>
        <end position="122"/>
    </location>
</feature>
<organism evidence="2 3">
    <name type="scientific">Gymnopus androsaceus JB14</name>
    <dbReference type="NCBI Taxonomy" id="1447944"/>
    <lineage>
        <taxon>Eukaryota</taxon>
        <taxon>Fungi</taxon>
        <taxon>Dikarya</taxon>
        <taxon>Basidiomycota</taxon>
        <taxon>Agaricomycotina</taxon>
        <taxon>Agaricomycetes</taxon>
        <taxon>Agaricomycetidae</taxon>
        <taxon>Agaricales</taxon>
        <taxon>Marasmiineae</taxon>
        <taxon>Omphalotaceae</taxon>
        <taxon>Gymnopus</taxon>
    </lineage>
</organism>
<dbReference type="AlphaFoldDB" id="A0A6A4I4S6"/>
<feature type="compositionally biased region" description="Basic residues" evidence="1">
    <location>
        <begin position="156"/>
        <end position="168"/>
    </location>
</feature>
<gene>
    <name evidence="2" type="ORF">BT96DRAFT_326919</name>
</gene>
<evidence type="ECO:0000313" key="3">
    <source>
        <dbReference type="Proteomes" id="UP000799118"/>
    </source>
</evidence>
<feature type="compositionally biased region" description="Basic and acidic residues" evidence="1">
    <location>
        <begin position="261"/>
        <end position="276"/>
    </location>
</feature>
<accession>A0A6A4I4S6</accession>
<feature type="region of interest" description="Disordered" evidence="1">
    <location>
        <begin position="1"/>
        <end position="330"/>
    </location>
</feature>